<dbReference type="AlphaFoldDB" id="A0AAU7Z616"/>
<dbReference type="RefSeq" id="WP_353073403.1">
    <property type="nucleotide sequence ID" value="NZ_CP132938.1"/>
</dbReference>
<dbReference type="KEGG" id="tgi:RBB81_08620"/>
<organism evidence="1">
    <name type="scientific">Tunturiibacter gelidiferens</name>
    <dbReference type="NCBI Taxonomy" id="3069689"/>
    <lineage>
        <taxon>Bacteria</taxon>
        <taxon>Pseudomonadati</taxon>
        <taxon>Acidobacteriota</taxon>
        <taxon>Terriglobia</taxon>
        <taxon>Terriglobales</taxon>
        <taxon>Acidobacteriaceae</taxon>
        <taxon>Tunturiibacter</taxon>
    </lineage>
</organism>
<reference evidence="1" key="2">
    <citation type="journal article" date="2024" name="Environ. Microbiol.">
        <title>Genome analysis and description of Tunturibacter gen. nov. expands the diversity of Terriglobia in tundra soils.</title>
        <authorList>
            <person name="Messyasz A."/>
            <person name="Mannisto M.K."/>
            <person name="Kerkhof L.J."/>
            <person name="Haggblom M.M."/>
        </authorList>
    </citation>
    <scope>NUCLEOTIDE SEQUENCE</scope>
    <source>
        <strain evidence="1">M8UP39</strain>
    </source>
</reference>
<gene>
    <name evidence="1" type="ORF">RBB81_08620</name>
</gene>
<accession>A0AAU7Z616</accession>
<sequence length="190" mass="21167">MIDWPGGSQCFSRVLRELVVLLLLAAATSVLYAQALPTATGPGPRWMVGGTYSFFAADYGKRDLGGGSGFVDYARSERISYEAEVRFLTINEEVGTHQSTFLVGGKFPYRRRWMTAYGKVLLGDGRFHFPYDYADGSYFVLAPGGGVDLALGRSRYSVRLVDFEYQWWLNFPFGTLRPYGASTGIAVHFH</sequence>
<protein>
    <recommendedName>
        <fullName evidence="2">Outer membrane protein beta-barrel domain-containing protein</fullName>
    </recommendedName>
</protein>
<name>A0AAU7Z616_9BACT</name>
<reference evidence="1" key="1">
    <citation type="submission" date="2023-08" db="EMBL/GenBank/DDBJ databases">
        <authorList>
            <person name="Messyasz A."/>
            <person name="Mannisto M.K."/>
            <person name="Kerkhof L.J."/>
            <person name="Haggblom M."/>
        </authorList>
    </citation>
    <scope>NUCLEOTIDE SEQUENCE</scope>
    <source>
        <strain evidence="1">M8UP39</strain>
    </source>
</reference>
<proteinExistence type="predicted"/>
<evidence type="ECO:0008006" key="2">
    <source>
        <dbReference type="Google" id="ProtNLM"/>
    </source>
</evidence>
<evidence type="ECO:0000313" key="1">
    <source>
        <dbReference type="EMBL" id="XCB23974.1"/>
    </source>
</evidence>
<dbReference type="EMBL" id="CP132938">
    <property type="protein sequence ID" value="XCB23974.1"/>
    <property type="molecule type" value="Genomic_DNA"/>
</dbReference>